<dbReference type="GO" id="GO:0000976">
    <property type="term" value="F:transcription cis-regulatory region binding"/>
    <property type="evidence" value="ECO:0007669"/>
    <property type="project" value="TreeGrafter"/>
</dbReference>
<reference evidence="6 7" key="1">
    <citation type="journal article" date="2013" name="Genome Announc.">
        <title>Draft Genome Sequence for Desulfovibrio africanus Strain PCS.</title>
        <authorList>
            <person name="Brown S.D."/>
            <person name="Utturkar S.M."/>
            <person name="Arkin A.P."/>
            <person name="Deutschbauer A.M."/>
            <person name="Elias D.A."/>
            <person name="Hazen T.C."/>
            <person name="Chakraborty R."/>
        </authorList>
    </citation>
    <scope>NUCLEOTIDE SEQUENCE [LARGE SCALE GENOMIC DNA]</scope>
    <source>
        <strain evidence="6 7">PCS</strain>
    </source>
</reference>
<feature type="DNA-binding region" description="H-T-H motif" evidence="4">
    <location>
        <begin position="35"/>
        <end position="54"/>
    </location>
</feature>
<keyword evidence="2 4" id="KW-0238">DNA-binding</keyword>
<organism evidence="6 7">
    <name type="scientific">Desulfocurvibacter africanus PCS</name>
    <dbReference type="NCBI Taxonomy" id="1262666"/>
    <lineage>
        <taxon>Bacteria</taxon>
        <taxon>Pseudomonadati</taxon>
        <taxon>Thermodesulfobacteriota</taxon>
        <taxon>Desulfovibrionia</taxon>
        <taxon>Desulfovibrionales</taxon>
        <taxon>Desulfovibrionaceae</taxon>
        <taxon>Desulfocurvibacter</taxon>
    </lineage>
</organism>
<dbReference type="InterPro" id="IPR001647">
    <property type="entry name" value="HTH_TetR"/>
</dbReference>
<evidence type="ECO:0000256" key="1">
    <source>
        <dbReference type="ARBA" id="ARBA00023015"/>
    </source>
</evidence>
<dbReference type="GO" id="GO:0003700">
    <property type="term" value="F:DNA-binding transcription factor activity"/>
    <property type="evidence" value="ECO:0007669"/>
    <property type="project" value="TreeGrafter"/>
</dbReference>
<dbReference type="PANTHER" id="PTHR30055:SF148">
    <property type="entry name" value="TETR-FAMILY TRANSCRIPTIONAL REGULATOR"/>
    <property type="match status" value="1"/>
</dbReference>
<dbReference type="Proteomes" id="UP000011922">
    <property type="component" value="Unassembled WGS sequence"/>
</dbReference>
<evidence type="ECO:0000256" key="3">
    <source>
        <dbReference type="ARBA" id="ARBA00023163"/>
    </source>
</evidence>
<dbReference type="PATRIC" id="fig|1262666.3.peg.2273"/>
<dbReference type="PANTHER" id="PTHR30055">
    <property type="entry name" value="HTH-TYPE TRANSCRIPTIONAL REGULATOR RUTR"/>
    <property type="match status" value="1"/>
</dbReference>
<sequence>MAKAKVGRPRSEKSREAILNATHDLLTDQGGAGLTIEAIARRAEVGRPTIYRWWPTVADIVLEAVLRQADKDIAVPAFESLRETLRQFLRQSMQAIGGWGGVHLCFLMAHAQRDEEFRGRFRENFVAKRRAVLHSVFQEAVEHGQIGSGHDLDLLVDIVFGAMWYRLLVGHAPMDECFADELTEAAMRLVQTSPEGQGAVR</sequence>
<evidence type="ECO:0000313" key="6">
    <source>
        <dbReference type="EMBL" id="EMG36985.1"/>
    </source>
</evidence>
<evidence type="ECO:0000313" key="7">
    <source>
        <dbReference type="Proteomes" id="UP000011922"/>
    </source>
</evidence>
<dbReference type="InterPro" id="IPR009057">
    <property type="entry name" value="Homeodomain-like_sf"/>
</dbReference>
<proteinExistence type="predicted"/>
<dbReference type="OrthoDB" id="9796019at2"/>
<evidence type="ECO:0000256" key="4">
    <source>
        <dbReference type="PROSITE-ProRule" id="PRU00335"/>
    </source>
</evidence>
<dbReference type="InterPro" id="IPR050109">
    <property type="entry name" value="HTH-type_TetR-like_transc_reg"/>
</dbReference>
<dbReference type="PROSITE" id="PS50977">
    <property type="entry name" value="HTH_TETR_2"/>
    <property type="match status" value="1"/>
</dbReference>
<dbReference type="SUPFAM" id="SSF46689">
    <property type="entry name" value="Homeodomain-like"/>
    <property type="match status" value="1"/>
</dbReference>
<dbReference type="RefSeq" id="WP_005987142.1">
    <property type="nucleotide sequence ID" value="NZ_AOSV01000022.1"/>
</dbReference>
<keyword evidence="3" id="KW-0804">Transcription</keyword>
<dbReference type="Pfam" id="PF16859">
    <property type="entry name" value="TetR_C_11"/>
    <property type="match status" value="1"/>
</dbReference>
<dbReference type="Gene3D" id="1.10.10.60">
    <property type="entry name" value="Homeodomain-like"/>
    <property type="match status" value="1"/>
</dbReference>
<gene>
    <name evidence="6" type="ORF">PCS_02238</name>
</gene>
<dbReference type="InterPro" id="IPR011075">
    <property type="entry name" value="TetR_C"/>
</dbReference>
<dbReference type="EMBL" id="AOSV01000022">
    <property type="protein sequence ID" value="EMG36985.1"/>
    <property type="molecule type" value="Genomic_DNA"/>
</dbReference>
<comment type="caution">
    <text evidence="6">The sequence shown here is derived from an EMBL/GenBank/DDBJ whole genome shotgun (WGS) entry which is preliminary data.</text>
</comment>
<dbReference type="Pfam" id="PF00440">
    <property type="entry name" value="TetR_N"/>
    <property type="match status" value="1"/>
</dbReference>
<name>M5PSH6_DESAF</name>
<feature type="domain" description="HTH tetR-type" evidence="5">
    <location>
        <begin position="12"/>
        <end position="72"/>
    </location>
</feature>
<evidence type="ECO:0000259" key="5">
    <source>
        <dbReference type="PROSITE" id="PS50977"/>
    </source>
</evidence>
<protein>
    <submittedName>
        <fullName evidence="6">Transcriptional regulator, TetR family</fullName>
    </submittedName>
</protein>
<dbReference type="SUPFAM" id="SSF48498">
    <property type="entry name" value="Tetracyclin repressor-like, C-terminal domain"/>
    <property type="match status" value="1"/>
</dbReference>
<dbReference type="InterPro" id="IPR036271">
    <property type="entry name" value="Tet_transcr_reg_TetR-rel_C_sf"/>
</dbReference>
<accession>M5PSH6</accession>
<evidence type="ECO:0000256" key="2">
    <source>
        <dbReference type="ARBA" id="ARBA00023125"/>
    </source>
</evidence>
<keyword evidence="1" id="KW-0805">Transcription regulation</keyword>
<dbReference type="Gene3D" id="1.10.357.10">
    <property type="entry name" value="Tetracycline Repressor, domain 2"/>
    <property type="match status" value="1"/>
</dbReference>
<dbReference type="AlphaFoldDB" id="M5PSH6"/>